<dbReference type="RefSeq" id="WP_237347729.1">
    <property type="nucleotide sequence ID" value="NZ_JABWGX010000048.1"/>
</dbReference>
<accession>A0ABU0LFQ8</accession>
<protein>
    <submittedName>
        <fullName evidence="1">UDP-N-acetylmuramyl pentapeptide synthase</fullName>
    </submittedName>
</protein>
<reference evidence="1 2" key="1">
    <citation type="submission" date="2023-07" db="EMBL/GenBank/DDBJ databases">
        <title>Genomic Encyclopedia of Type Strains, Phase IV (KMG-IV): sequencing the most valuable type-strain genomes for metagenomic binning, comparative biology and taxonomic classification.</title>
        <authorList>
            <person name="Goeker M."/>
        </authorList>
    </citation>
    <scope>NUCLEOTIDE SEQUENCE [LARGE SCALE GENOMIC DNA]</scope>
    <source>
        <strain evidence="1 2">DSM 3770</strain>
    </source>
</reference>
<proteinExistence type="predicted"/>
<comment type="caution">
    <text evidence="1">The sequence shown here is derived from an EMBL/GenBank/DDBJ whole genome shotgun (WGS) entry which is preliminary data.</text>
</comment>
<evidence type="ECO:0000313" key="2">
    <source>
        <dbReference type="Proteomes" id="UP001241747"/>
    </source>
</evidence>
<evidence type="ECO:0000313" key="1">
    <source>
        <dbReference type="EMBL" id="MDQ0505975.1"/>
    </source>
</evidence>
<dbReference type="Proteomes" id="UP001241747">
    <property type="component" value="Unassembled WGS sequence"/>
</dbReference>
<sequence>MSSAVEARNMIIEIAGPQPLGVRVKSVLAFVAEVSGISERRIRGIWHREAKTILADEINALKRAREEAVHERNIQTRAFLAARRADPAVGREDAAG</sequence>
<dbReference type="EMBL" id="JAUSVY010000006">
    <property type="protein sequence ID" value="MDQ0505975.1"/>
    <property type="molecule type" value="Genomic_DNA"/>
</dbReference>
<organism evidence="1 2">
    <name type="scientific">Xanthobacter agilis</name>
    <dbReference type="NCBI Taxonomy" id="47492"/>
    <lineage>
        <taxon>Bacteria</taxon>
        <taxon>Pseudomonadati</taxon>
        <taxon>Pseudomonadota</taxon>
        <taxon>Alphaproteobacteria</taxon>
        <taxon>Hyphomicrobiales</taxon>
        <taxon>Xanthobacteraceae</taxon>
        <taxon>Xanthobacter</taxon>
    </lineage>
</organism>
<keyword evidence="2" id="KW-1185">Reference proteome</keyword>
<gene>
    <name evidence="1" type="ORF">QOZ94_002779</name>
</gene>
<name>A0ABU0LFQ8_XANAG</name>